<evidence type="ECO:0000256" key="8">
    <source>
        <dbReference type="SAM" id="Phobius"/>
    </source>
</evidence>
<evidence type="ECO:0000256" key="4">
    <source>
        <dbReference type="ARBA" id="ARBA00022475"/>
    </source>
</evidence>
<feature type="transmembrane region" description="Helical" evidence="8">
    <location>
        <begin position="86"/>
        <end position="109"/>
    </location>
</feature>
<dbReference type="OrthoDB" id="3254016at2"/>
<keyword evidence="6 8" id="KW-1133">Transmembrane helix</keyword>
<feature type="transmembrane region" description="Helical" evidence="8">
    <location>
        <begin position="30"/>
        <end position="50"/>
    </location>
</feature>
<comment type="subcellular location">
    <subcellularLocation>
        <location evidence="1">Cell membrane</location>
        <topology evidence="1">Multi-pass membrane protein</topology>
    </subcellularLocation>
</comment>
<sequence length="361" mass="37445">MGPGCAGSCPSGFSVGDDERVTLWLSRHQVLLYVAAIVAAVVVGLLVPAAPALDVLVTPILALLLLATFLAVPFRMLGRAARDIRFVSVLGVLNFVVVPAVVFGLSRFVAADDALLVGVLLVLLTPCVDYVIVFAGLAGGASDRLLAAAPLLMLAQLLLLPLYLLAFAGPEAVSVIEPGPFVEAFVWLILVPLIVAAIVQWLAGSGSGPGSKRRSRRQSFARGILGVFEAAMVPLMMLTLFVVVVSQIGPVAANLGRLAGLIPLYAAFVVVMVPLGCLAARLATLDVPSARALTFSGVTRNSLVVLPLALALPAAFDLAPLAVVTQTLVELVAMVVLVRLVPRLLPARARGVSPSAPKPMA</sequence>
<dbReference type="InterPro" id="IPR038770">
    <property type="entry name" value="Na+/solute_symporter_sf"/>
</dbReference>
<evidence type="ECO:0000256" key="5">
    <source>
        <dbReference type="ARBA" id="ARBA00022692"/>
    </source>
</evidence>
<keyword evidence="3" id="KW-0813">Transport</keyword>
<dbReference type="InterPro" id="IPR004706">
    <property type="entry name" value="Arsenical-R_Acr3"/>
</dbReference>
<dbReference type="Proteomes" id="UP000190857">
    <property type="component" value="Unassembled WGS sequence"/>
</dbReference>
<dbReference type="PANTHER" id="PTHR43057:SF1">
    <property type="entry name" value="ARSENICAL-RESISTANCE PROTEIN 3"/>
    <property type="match status" value="1"/>
</dbReference>
<name>A0A1T5IJX6_9MICO</name>
<evidence type="ECO:0000313" key="9">
    <source>
        <dbReference type="EMBL" id="SKC39504.1"/>
    </source>
</evidence>
<dbReference type="GO" id="GO:0015297">
    <property type="term" value="F:antiporter activity"/>
    <property type="evidence" value="ECO:0007669"/>
    <property type="project" value="InterPro"/>
</dbReference>
<dbReference type="InterPro" id="IPR002657">
    <property type="entry name" value="BilAc:Na_symport/Acr3"/>
</dbReference>
<feature type="transmembrane region" description="Helical" evidence="8">
    <location>
        <begin position="115"/>
        <end position="138"/>
    </location>
</feature>
<feature type="transmembrane region" description="Helical" evidence="8">
    <location>
        <begin position="56"/>
        <end position="74"/>
    </location>
</feature>
<dbReference type="Gene3D" id="1.20.1530.20">
    <property type="match status" value="1"/>
</dbReference>
<evidence type="ECO:0000256" key="3">
    <source>
        <dbReference type="ARBA" id="ARBA00022448"/>
    </source>
</evidence>
<dbReference type="PANTHER" id="PTHR43057">
    <property type="entry name" value="ARSENITE EFFLUX TRANSPORTER"/>
    <property type="match status" value="1"/>
</dbReference>
<evidence type="ECO:0000313" key="10">
    <source>
        <dbReference type="Proteomes" id="UP000190857"/>
    </source>
</evidence>
<evidence type="ECO:0000256" key="2">
    <source>
        <dbReference type="ARBA" id="ARBA00010110"/>
    </source>
</evidence>
<dbReference type="Pfam" id="PF01758">
    <property type="entry name" value="SBF"/>
    <property type="match status" value="1"/>
</dbReference>
<dbReference type="EMBL" id="FUZP01000001">
    <property type="protein sequence ID" value="SKC39504.1"/>
    <property type="molecule type" value="Genomic_DNA"/>
</dbReference>
<reference evidence="9 10" key="1">
    <citation type="submission" date="2017-02" db="EMBL/GenBank/DDBJ databases">
        <authorList>
            <person name="Peterson S.W."/>
        </authorList>
    </citation>
    <scope>NUCLEOTIDE SEQUENCE [LARGE SCALE GENOMIC DNA]</scope>
    <source>
        <strain evidence="9 10">VKM Ac-2059</strain>
    </source>
</reference>
<protein>
    <submittedName>
        <fullName evidence="9">Arsenite efflux pump ArsB, ACR3 family</fullName>
    </submittedName>
</protein>
<evidence type="ECO:0000256" key="1">
    <source>
        <dbReference type="ARBA" id="ARBA00004651"/>
    </source>
</evidence>
<comment type="similarity">
    <text evidence="2">Belongs to the arsenical resistance-3 (ACR3) (TC 2.A.59) family.</text>
</comment>
<organism evidence="9 10">
    <name type="scientific">Okibacterium fritillariae</name>
    <dbReference type="NCBI Taxonomy" id="123320"/>
    <lineage>
        <taxon>Bacteria</taxon>
        <taxon>Bacillati</taxon>
        <taxon>Actinomycetota</taxon>
        <taxon>Actinomycetes</taxon>
        <taxon>Micrococcales</taxon>
        <taxon>Microbacteriaceae</taxon>
        <taxon>Okibacterium</taxon>
    </lineage>
</organism>
<dbReference type="AlphaFoldDB" id="A0A1T5IJX6"/>
<feature type="transmembrane region" description="Helical" evidence="8">
    <location>
        <begin position="224"/>
        <end position="246"/>
    </location>
</feature>
<dbReference type="GO" id="GO:0015104">
    <property type="term" value="F:antimonite transmembrane transporter activity"/>
    <property type="evidence" value="ECO:0007669"/>
    <property type="project" value="TreeGrafter"/>
</dbReference>
<proteinExistence type="inferred from homology"/>
<keyword evidence="4" id="KW-1003">Cell membrane</keyword>
<keyword evidence="10" id="KW-1185">Reference proteome</keyword>
<dbReference type="STRING" id="123320.SAMN06309945_0557"/>
<keyword evidence="7 8" id="KW-0472">Membrane</keyword>
<dbReference type="GO" id="GO:0015105">
    <property type="term" value="F:arsenite transmembrane transporter activity"/>
    <property type="evidence" value="ECO:0007669"/>
    <property type="project" value="TreeGrafter"/>
</dbReference>
<feature type="transmembrane region" description="Helical" evidence="8">
    <location>
        <begin position="184"/>
        <end position="203"/>
    </location>
</feature>
<dbReference type="GO" id="GO:0005886">
    <property type="term" value="C:plasma membrane"/>
    <property type="evidence" value="ECO:0007669"/>
    <property type="project" value="UniProtKB-SubCell"/>
</dbReference>
<evidence type="ECO:0000256" key="6">
    <source>
        <dbReference type="ARBA" id="ARBA00022989"/>
    </source>
</evidence>
<evidence type="ECO:0000256" key="7">
    <source>
        <dbReference type="ARBA" id="ARBA00023136"/>
    </source>
</evidence>
<gene>
    <name evidence="9" type="ORF">SAMN06309945_0557</name>
</gene>
<feature type="transmembrane region" description="Helical" evidence="8">
    <location>
        <begin position="145"/>
        <end position="164"/>
    </location>
</feature>
<accession>A0A1T5IJX6</accession>
<feature type="transmembrane region" description="Helical" evidence="8">
    <location>
        <begin position="258"/>
        <end position="280"/>
    </location>
</feature>
<keyword evidence="5 8" id="KW-0812">Transmembrane</keyword>